<dbReference type="Pfam" id="PF01553">
    <property type="entry name" value="Acyltransferase"/>
    <property type="match status" value="1"/>
</dbReference>
<evidence type="ECO:0000256" key="1">
    <source>
        <dbReference type="ARBA" id="ARBA00008655"/>
    </source>
</evidence>
<dbReference type="Pfam" id="PF16076">
    <property type="entry name" value="Acyltransf_C"/>
    <property type="match status" value="1"/>
</dbReference>
<gene>
    <name evidence="7" type="ORF">AB675_9664</name>
</gene>
<proteinExistence type="inferred from homology"/>
<evidence type="ECO:0000313" key="7">
    <source>
        <dbReference type="EMBL" id="KPI42268.1"/>
    </source>
</evidence>
<feature type="transmembrane region" description="Helical" evidence="5">
    <location>
        <begin position="384"/>
        <end position="405"/>
    </location>
</feature>
<keyword evidence="3 7" id="KW-0012">Acyltransferase</keyword>
<evidence type="ECO:0000256" key="2">
    <source>
        <dbReference type="ARBA" id="ARBA00022679"/>
    </source>
</evidence>
<protein>
    <submittedName>
        <fullName evidence="7">Putative acyltransferase</fullName>
    </submittedName>
</protein>
<dbReference type="SUPFAM" id="SSF69593">
    <property type="entry name" value="Glycerol-3-phosphate (1)-acyltransferase"/>
    <property type="match status" value="1"/>
</dbReference>
<comment type="similarity">
    <text evidence="1">Belongs to the 1-acyl-sn-glycerol-3-phosphate acyltransferase family.</text>
</comment>
<dbReference type="GeneID" id="28742099"/>
<evidence type="ECO:0000256" key="4">
    <source>
        <dbReference type="SAM" id="MobiDB-lite"/>
    </source>
</evidence>
<keyword evidence="5" id="KW-0812">Transmembrane</keyword>
<accession>A0A0N0NP37</accession>
<dbReference type="RefSeq" id="XP_018002231.1">
    <property type="nucleotide sequence ID" value="XM_018150219.1"/>
</dbReference>
<dbReference type="CDD" id="cd07990">
    <property type="entry name" value="LPLAT_LCLAT1-like"/>
    <property type="match status" value="1"/>
</dbReference>
<evidence type="ECO:0000313" key="8">
    <source>
        <dbReference type="Proteomes" id="UP000038010"/>
    </source>
</evidence>
<keyword evidence="5" id="KW-1133">Transmembrane helix</keyword>
<dbReference type="PANTHER" id="PTHR10983:SF16">
    <property type="entry name" value="LYSOCARDIOLIPIN ACYLTRANSFERASE 1"/>
    <property type="match status" value="1"/>
</dbReference>
<dbReference type="OrthoDB" id="189226at2759"/>
<dbReference type="InterPro" id="IPR002123">
    <property type="entry name" value="Plipid/glycerol_acylTrfase"/>
</dbReference>
<sequence>MATNGVRKRTTEGVKESVDAVSHEAKAAPQPHPAGEVKHGVGVEVLRVLLFTSWFMCVAVAINATQIIGCPLYFINKDYYYAYMALTKQSFGILITTITQWFSPTVIRVSWDKSVRGQLKKTPDGRLQLSFPERLTMLANHQIYTDWLYLWWSAYANRMHGHIYIILKESLKYMPILSPGIMFYGFIFMARKWASDQSRIAYRLQKLKERHHGPLSGSASLDPMWLLIFPEGTNLSRNTKKQSVAWSEKSGIPDLRHQLLPRSTGLQFCLEQLGDSIEWVYDCTLAYEGVPKGGYAPEYFTLRSTYFQGRPPKSVNMYWRRFAVSEIPIKDTKAFEAWVLERWREKDELLETFYNTGRFPSDEGVDKQEGYIETDVRLSSWLEIVQIFVVLLALAMVANVVVKLWEMLVGTRL</sequence>
<feature type="region of interest" description="Disordered" evidence="4">
    <location>
        <begin position="1"/>
        <end position="33"/>
    </location>
</feature>
<feature type="transmembrane region" description="Helical" evidence="5">
    <location>
        <begin position="80"/>
        <end position="103"/>
    </location>
</feature>
<keyword evidence="5" id="KW-0472">Membrane</keyword>
<dbReference type="EMBL" id="LFJN01000007">
    <property type="protein sequence ID" value="KPI42268.1"/>
    <property type="molecule type" value="Genomic_DNA"/>
</dbReference>
<dbReference type="InterPro" id="IPR032098">
    <property type="entry name" value="Acyltransf_C"/>
</dbReference>
<organism evidence="7 8">
    <name type="scientific">Cyphellophora attinorum</name>
    <dbReference type="NCBI Taxonomy" id="1664694"/>
    <lineage>
        <taxon>Eukaryota</taxon>
        <taxon>Fungi</taxon>
        <taxon>Dikarya</taxon>
        <taxon>Ascomycota</taxon>
        <taxon>Pezizomycotina</taxon>
        <taxon>Eurotiomycetes</taxon>
        <taxon>Chaetothyriomycetidae</taxon>
        <taxon>Chaetothyriales</taxon>
        <taxon>Cyphellophoraceae</taxon>
        <taxon>Cyphellophora</taxon>
    </lineage>
</organism>
<name>A0A0N0NP37_9EURO</name>
<evidence type="ECO:0000259" key="6">
    <source>
        <dbReference type="SMART" id="SM00563"/>
    </source>
</evidence>
<keyword evidence="8" id="KW-1185">Reference proteome</keyword>
<dbReference type="PANTHER" id="PTHR10983">
    <property type="entry name" value="1-ACYLGLYCEROL-3-PHOSPHATE ACYLTRANSFERASE-RELATED"/>
    <property type="match status" value="1"/>
</dbReference>
<dbReference type="GO" id="GO:0016746">
    <property type="term" value="F:acyltransferase activity"/>
    <property type="evidence" value="ECO:0007669"/>
    <property type="project" value="UniProtKB-KW"/>
</dbReference>
<dbReference type="GO" id="GO:0036149">
    <property type="term" value="P:phosphatidylinositol acyl-chain remodeling"/>
    <property type="evidence" value="ECO:0007669"/>
    <property type="project" value="TreeGrafter"/>
</dbReference>
<dbReference type="VEuPathDB" id="FungiDB:AB675_9664"/>
<evidence type="ECO:0000256" key="5">
    <source>
        <dbReference type="SAM" id="Phobius"/>
    </source>
</evidence>
<dbReference type="Proteomes" id="UP000038010">
    <property type="component" value="Unassembled WGS sequence"/>
</dbReference>
<dbReference type="STRING" id="1664694.A0A0N0NP37"/>
<dbReference type="GO" id="GO:0005783">
    <property type="term" value="C:endoplasmic reticulum"/>
    <property type="evidence" value="ECO:0007669"/>
    <property type="project" value="TreeGrafter"/>
</dbReference>
<evidence type="ECO:0000256" key="3">
    <source>
        <dbReference type="ARBA" id="ARBA00023315"/>
    </source>
</evidence>
<feature type="domain" description="Phospholipid/glycerol acyltransferase" evidence="6">
    <location>
        <begin position="135"/>
        <end position="267"/>
    </location>
</feature>
<keyword evidence="2 7" id="KW-0808">Transferase</keyword>
<dbReference type="SMART" id="SM00563">
    <property type="entry name" value="PlsC"/>
    <property type="match status" value="1"/>
</dbReference>
<reference evidence="7 8" key="1">
    <citation type="submission" date="2015-06" db="EMBL/GenBank/DDBJ databases">
        <title>Draft genome of the ant-associated black yeast Phialophora attae CBS 131958.</title>
        <authorList>
            <person name="Moreno L.F."/>
            <person name="Stielow B.J."/>
            <person name="de Hoog S."/>
            <person name="Vicente V.A."/>
            <person name="Weiss V.A."/>
            <person name="de Vries M."/>
            <person name="Cruz L.M."/>
            <person name="Souza E.M."/>
        </authorList>
    </citation>
    <scope>NUCLEOTIDE SEQUENCE [LARGE SCALE GENOMIC DNA]</scope>
    <source>
        <strain evidence="7 8">CBS 131958</strain>
    </source>
</reference>
<dbReference type="AlphaFoldDB" id="A0A0N0NP37"/>
<comment type="caution">
    <text evidence="7">The sequence shown here is derived from an EMBL/GenBank/DDBJ whole genome shotgun (WGS) entry which is preliminary data.</text>
</comment>
<feature type="compositionally biased region" description="Basic and acidic residues" evidence="4">
    <location>
        <begin position="9"/>
        <end position="26"/>
    </location>
</feature>
<feature type="transmembrane region" description="Helical" evidence="5">
    <location>
        <begin position="48"/>
        <end position="74"/>
    </location>
</feature>